<reference evidence="3 5" key="2">
    <citation type="journal article" date="2017" name="Infect. Genet. Evol.">
        <title>The new phylogeny of the genus Mycobacterium: The old and the news.</title>
        <authorList>
            <person name="Tortoli E."/>
            <person name="Fedrizzi T."/>
            <person name="Meehan C.J."/>
            <person name="Trovato A."/>
            <person name="Grottola A."/>
            <person name="Giacobazzi E."/>
            <person name="Serpini G.F."/>
            <person name="Tagliazucchi S."/>
            <person name="Fabio A."/>
            <person name="Bettua C."/>
            <person name="Bertorelli R."/>
            <person name="Frascaro F."/>
            <person name="De Sanctis V."/>
            <person name="Pecorari M."/>
            <person name="Jousson O."/>
            <person name="Segata N."/>
            <person name="Cirillo D.M."/>
        </authorList>
    </citation>
    <scope>NUCLEOTIDE SEQUENCE [LARGE SCALE GENOMIC DNA]</scope>
    <source>
        <strain evidence="3 5">NCTC 12882</strain>
    </source>
</reference>
<dbReference type="GO" id="GO:0070967">
    <property type="term" value="F:coenzyme F420 binding"/>
    <property type="evidence" value="ECO:0007669"/>
    <property type="project" value="TreeGrafter"/>
</dbReference>
<keyword evidence="4" id="KW-1185">Reference proteome</keyword>
<dbReference type="InterPro" id="IPR012349">
    <property type="entry name" value="Split_barrel_FMN-bd"/>
</dbReference>
<dbReference type="PANTHER" id="PTHR35176:SF11">
    <property type="entry name" value="PYRIDOXAMINE 5'-PHOSPHATE OXIDASE FAMILY PROTEIN"/>
    <property type="match status" value="1"/>
</dbReference>
<organism evidence="2 4">
    <name type="scientific">Mycobacterium celatum</name>
    <dbReference type="NCBI Taxonomy" id="28045"/>
    <lineage>
        <taxon>Bacteria</taxon>
        <taxon>Bacillati</taxon>
        <taxon>Actinomycetota</taxon>
        <taxon>Actinomycetes</taxon>
        <taxon>Mycobacteriales</taxon>
        <taxon>Mycobacteriaceae</taxon>
        <taxon>Mycobacterium</taxon>
    </lineage>
</organism>
<reference evidence="2 4" key="1">
    <citation type="submission" date="2016-01" db="EMBL/GenBank/DDBJ databases">
        <title>The new phylogeny of the genus Mycobacterium.</title>
        <authorList>
            <person name="Tarcisio F."/>
            <person name="Conor M."/>
            <person name="Antonella G."/>
            <person name="Elisabetta G."/>
            <person name="Giulia F.S."/>
            <person name="Sara T."/>
            <person name="Anna F."/>
            <person name="Clotilde B."/>
            <person name="Roberto B."/>
            <person name="Veronica D.S."/>
            <person name="Fabio R."/>
            <person name="Monica P."/>
            <person name="Olivier J."/>
            <person name="Enrico T."/>
            <person name="Nicola S."/>
        </authorList>
    </citation>
    <scope>NUCLEOTIDE SEQUENCE [LARGE SCALE GENOMIC DNA]</scope>
    <source>
        <strain evidence="2 4">DSM 44243</strain>
    </source>
</reference>
<dbReference type="Proteomes" id="UP000193907">
    <property type="component" value="Unassembled WGS sequence"/>
</dbReference>
<name>A0A1X1RRI9_MYCCE</name>
<accession>A0A1X1RRI9</accession>
<dbReference type="AlphaFoldDB" id="A0A1X1RRI9"/>
<dbReference type="Gene3D" id="2.30.110.10">
    <property type="entry name" value="Electron Transport, Fmn-binding Protein, Chain A"/>
    <property type="match status" value="1"/>
</dbReference>
<evidence type="ECO:0000313" key="5">
    <source>
        <dbReference type="Proteomes" id="UP000230971"/>
    </source>
</evidence>
<dbReference type="OrthoDB" id="5738083at2"/>
<dbReference type="EMBL" id="PDKV01000019">
    <property type="protein sequence ID" value="PIB78086.1"/>
    <property type="molecule type" value="Genomic_DNA"/>
</dbReference>
<dbReference type="GO" id="GO:0005829">
    <property type="term" value="C:cytosol"/>
    <property type="evidence" value="ECO:0007669"/>
    <property type="project" value="TreeGrafter"/>
</dbReference>
<evidence type="ECO:0000313" key="3">
    <source>
        <dbReference type="EMBL" id="PIB78086.1"/>
    </source>
</evidence>
<dbReference type="GO" id="GO:0016627">
    <property type="term" value="F:oxidoreductase activity, acting on the CH-CH group of donors"/>
    <property type="evidence" value="ECO:0007669"/>
    <property type="project" value="TreeGrafter"/>
</dbReference>
<evidence type="ECO:0000313" key="2">
    <source>
        <dbReference type="EMBL" id="ORV13484.1"/>
    </source>
</evidence>
<sequence>MRHKAAWSAADSGPTTGFASLAGRKYALLITYRKDGQGVPSPVWFGRDEEDRVYFDTEEAAGKVKRIRNNPEVVKCPGFDGGSAHWISTRGWSVRFVA</sequence>
<dbReference type="Proteomes" id="UP000230971">
    <property type="component" value="Unassembled WGS sequence"/>
</dbReference>
<dbReference type="PANTHER" id="PTHR35176">
    <property type="entry name" value="HEME OXYGENASE HI_0854-RELATED"/>
    <property type="match status" value="1"/>
</dbReference>
<keyword evidence="1" id="KW-0560">Oxidoreductase</keyword>
<protein>
    <submittedName>
        <fullName evidence="2">Uncharacterized protein</fullName>
    </submittedName>
</protein>
<dbReference type="InterPro" id="IPR052019">
    <property type="entry name" value="F420H2_bilvrd_red/Heme_oxyg"/>
</dbReference>
<dbReference type="STRING" id="28045.AWB95_11685"/>
<comment type="caution">
    <text evidence="2">The sequence shown here is derived from an EMBL/GenBank/DDBJ whole genome shotgun (WGS) entry which is preliminary data.</text>
</comment>
<gene>
    <name evidence="2" type="ORF">AWB95_11685</name>
    <name evidence="3" type="ORF">CQY23_15185</name>
</gene>
<dbReference type="SUPFAM" id="SSF50475">
    <property type="entry name" value="FMN-binding split barrel"/>
    <property type="match status" value="1"/>
</dbReference>
<evidence type="ECO:0000313" key="4">
    <source>
        <dbReference type="Proteomes" id="UP000193907"/>
    </source>
</evidence>
<evidence type="ECO:0000256" key="1">
    <source>
        <dbReference type="ARBA" id="ARBA00023002"/>
    </source>
</evidence>
<proteinExistence type="predicted"/>
<dbReference type="EMBL" id="LQOM01000027">
    <property type="protein sequence ID" value="ORV13484.1"/>
    <property type="molecule type" value="Genomic_DNA"/>
</dbReference>